<accession>Q028Q9</accession>
<comment type="similarity">
    <text evidence="8">Belongs to the radical SAM superfamily. Lipoyl synthase family.</text>
</comment>
<gene>
    <name evidence="8" type="primary">lipA</name>
    <name evidence="10" type="ordered locus">Acid_1501</name>
</gene>
<dbReference type="GO" id="GO:0051539">
    <property type="term" value="F:4 iron, 4 sulfur cluster binding"/>
    <property type="evidence" value="ECO:0007669"/>
    <property type="project" value="UniProtKB-UniRule"/>
</dbReference>
<dbReference type="CDD" id="cd01335">
    <property type="entry name" value="Radical_SAM"/>
    <property type="match status" value="1"/>
</dbReference>
<sequence precursor="true">MTDGLVQIGGSAPRPARARLPEWARKSKTHFQSLNHLKRGLRELKLHTVCEEARCPNIHECFHRGAATFMILGDLCTRGCGFCSVRKLNPRKHDVRLDENEPANVARMAREMKLRYVVITSVNRDDLPDGGSRHFAETVREVRKALPEARVEVLTPDFCGDLDAVARVLDAGPHVFNHNMETVPRLYARVRPQAEYRQSLDVLAFARRFAEGVLVKSGFMVGLGERADEVEALLRDLHEAGTQIATIGQYLQPTRRNLPVEEFVEPHQFEAWRDYGMGLGFQAVFSGPLVRSSYMADLVSEEAQRGLG</sequence>
<dbReference type="Pfam" id="PF04055">
    <property type="entry name" value="Radical_SAM"/>
    <property type="match status" value="1"/>
</dbReference>
<dbReference type="UniPathway" id="UPA00538">
    <property type="reaction ID" value="UER00593"/>
</dbReference>
<feature type="domain" description="Radical SAM core" evidence="9">
    <location>
        <begin position="62"/>
        <end position="282"/>
    </location>
</feature>
<keyword evidence="4 8" id="KW-0479">Metal-binding</keyword>
<dbReference type="EC" id="2.8.1.8" evidence="8"/>
<evidence type="ECO:0000256" key="4">
    <source>
        <dbReference type="ARBA" id="ARBA00022723"/>
    </source>
</evidence>
<feature type="binding site" evidence="8">
    <location>
        <position position="293"/>
    </location>
    <ligand>
        <name>[4Fe-4S] cluster</name>
        <dbReference type="ChEBI" id="CHEBI:49883"/>
        <label>1</label>
    </ligand>
</feature>
<dbReference type="AlphaFoldDB" id="Q028Q9"/>
<dbReference type="InterPro" id="IPR006638">
    <property type="entry name" value="Elp3/MiaA/NifB-like_rSAM"/>
</dbReference>
<evidence type="ECO:0000256" key="5">
    <source>
        <dbReference type="ARBA" id="ARBA00023004"/>
    </source>
</evidence>
<keyword evidence="3 8" id="KW-0949">S-adenosyl-L-methionine</keyword>
<feature type="binding site" evidence="8">
    <location>
        <position position="50"/>
    </location>
    <ligand>
        <name>[4Fe-4S] cluster</name>
        <dbReference type="ChEBI" id="CHEBI:49883"/>
        <label>1</label>
    </ligand>
</feature>
<evidence type="ECO:0000256" key="2">
    <source>
        <dbReference type="ARBA" id="ARBA00022679"/>
    </source>
</evidence>
<keyword evidence="5 8" id="KW-0408">Iron</keyword>
<dbReference type="InterPro" id="IPR058240">
    <property type="entry name" value="rSAM_sf"/>
</dbReference>
<feature type="binding site" evidence="8">
    <location>
        <position position="55"/>
    </location>
    <ligand>
        <name>[4Fe-4S] cluster</name>
        <dbReference type="ChEBI" id="CHEBI:49883"/>
        <label>1</label>
    </ligand>
</feature>
<dbReference type="PANTHER" id="PTHR10949">
    <property type="entry name" value="LIPOYL SYNTHASE"/>
    <property type="match status" value="1"/>
</dbReference>
<evidence type="ECO:0000313" key="10">
    <source>
        <dbReference type="EMBL" id="ABJ82493.1"/>
    </source>
</evidence>
<dbReference type="SFLD" id="SFLDG01058">
    <property type="entry name" value="lipoyl_synthase_like"/>
    <property type="match status" value="1"/>
</dbReference>
<dbReference type="GO" id="GO:0046872">
    <property type="term" value="F:metal ion binding"/>
    <property type="evidence" value="ECO:0007669"/>
    <property type="project" value="UniProtKB-KW"/>
</dbReference>
<dbReference type="InterPro" id="IPR003698">
    <property type="entry name" value="Lipoyl_synth"/>
</dbReference>
<dbReference type="SFLD" id="SFLDF00271">
    <property type="entry name" value="lipoyl_synthase"/>
    <property type="match status" value="1"/>
</dbReference>
<name>Q028Q9_SOLUE</name>
<dbReference type="InterPro" id="IPR007197">
    <property type="entry name" value="rSAM"/>
</dbReference>
<evidence type="ECO:0000256" key="1">
    <source>
        <dbReference type="ARBA" id="ARBA00022485"/>
    </source>
</evidence>
<dbReference type="InterPro" id="IPR031691">
    <property type="entry name" value="LIAS_N"/>
</dbReference>
<dbReference type="EMBL" id="CP000473">
    <property type="protein sequence ID" value="ABJ82493.1"/>
    <property type="molecule type" value="Genomic_DNA"/>
</dbReference>
<dbReference type="Gene3D" id="3.20.20.70">
    <property type="entry name" value="Aldolase class I"/>
    <property type="match status" value="1"/>
</dbReference>
<dbReference type="InParanoid" id="Q028Q9"/>
<dbReference type="HOGENOM" id="CLU_033144_2_1_0"/>
<keyword evidence="2 8" id="KW-0808">Transferase</keyword>
<feature type="binding site" evidence="8">
    <location>
        <position position="76"/>
    </location>
    <ligand>
        <name>[4Fe-4S] cluster</name>
        <dbReference type="ChEBI" id="CHEBI:49883"/>
        <label>2</label>
        <note>4Fe-4S-S-AdoMet</note>
    </ligand>
</feature>
<dbReference type="InterPro" id="IPR013785">
    <property type="entry name" value="Aldolase_TIM"/>
</dbReference>
<keyword evidence="6 8" id="KW-0411">Iron-sulfur</keyword>
<comment type="subcellular location">
    <subcellularLocation>
        <location evidence="8">Cytoplasm</location>
    </subcellularLocation>
</comment>
<comment type="function">
    <text evidence="8">Catalyzes the radical-mediated insertion of two sulfur atoms into the C-6 and C-8 positions of the octanoyl moiety bound to the lipoyl domains of lipoate-dependent enzymes, thereby converting the octanoylated domains into lipoylated derivatives.</text>
</comment>
<dbReference type="NCBIfam" id="NF004019">
    <property type="entry name" value="PRK05481.1"/>
    <property type="match status" value="1"/>
</dbReference>
<dbReference type="GO" id="GO:0005737">
    <property type="term" value="C:cytoplasm"/>
    <property type="evidence" value="ECO:0007669"/>
    <property type="project" value="UniProtKB-SubCell"/>
</dbReference>
<dbReference type="NCBIfam" id="NF009544">
    <property type="entry name" value="PRK12928.1"/>
    <property type="match status" value="1"/>
</dbReference>
<proteinExistence type="inferred from homology"/>
<reference evidence="10" key="1">
    <citation type="submission" date="2006-10" db="EMBL/GenBank/DDBJ databases">
        <title>Complete sequence of Solibacter usitatus Ellin6076.</title>
        <authorList>
            <consortium name="US DOE Joint Genome Institute"/>
            <person name="Copeland A."/>
            <person name="Lucas S."/>
            <person name="Lapidus A."/>
            <person name="Barry K."/>
            <person name="Detter J.C."/>
            <person name="Glavina del Rio T."/>
            <person name="Hammon N."/>
            <person name="Israni S."/>
            <person name="Dalin E."/>
            <person name="Tice H."/>
            <person name="Pitluck S."/>
            <person name="Thompson L.S."/>
            <person name="Brettin T."/>
            <person name="Bruce D."/>
            <person name="Han C."/>
            <person name="Tapia R."/>
            <person name="Gilna P."/>
            <person name="Schmutz J."/>
            <person name="Larimer F."/>
            <person name="Land M."/>
            <person name="Hauser L."/>
            <person name="Kyrpides N."/>
            <person name="Mikhailova N."/>
            <person name="Janssen P.H."/>
            <person name="Kuske C.R."/>
            <person name="Richardson P."/>
        </authorList>
    </citation>
    <scope>NUCLEOTIDE SEQUENCE</scope>
    <source>
        <strain evidence="10">Ellin6076</strain>
    </source>
</reference>
<dbReference type="eggNOG" id="COG0320">
    <property type="taxonomic scope" value="Bacteria"/>
</dbReference>
<keyword evidence="1 8" id="KW-0004">4Fe-4S</keyword>
<dbReference type="GO" id="GO:0009249">
    <property type="term" value="P:protein lipoylation"/>
    <property type="evidence" value="ECO:0007669"/>
    <property type="project" value="UniProtKB-UniRule"/>
</dbReference>
<organism evidence="10">
    <name type="scientific">Solibacter usitatus (strain Ellin6076)</name>
    <dbReference type="NCBI Taxonomy" id="234267"/>
    <lineage>
        <taxon>Bacteria</taxon>
        <taxon>Pseudomonadati</taxon>
        <taxon>Acidobacteriota</taxon>
        <taxon>Terriglobia</taxon>
        <taxon>Bryobacterales</taxon>
        <taxon>Solibacteraceae</taxon>
        <taxon>Candidatus Solibacter</taxon>
    </lineage>
</organism>
<dbReference type="PROSITE" id="PS51918">
    <property type="entry name" value="RADICAL_SAM"/>
    <property type="match status" value="1"/>
</dbReference>
<evidence type="ECO:0000256" key="3">
    <source>
        <dbReference type="ARBA" id="ARBA00022691"/>
    </source>
</evidence>
<comment type="pathway">
    <text evidence="8">Protein modification; protein lipoylation via endogenous pathway; protein N(6)-(lipoyl)lysine from octanoyl-[acyl-carrier-protein]: step 2/2.</text>
</comment>
<dbReference type="KEGG" id="sus:Acid_1501"/>
<dbReference type="SUPFAM" id="SSF102114">
    <property type="entry name" value="Radical SAM enzymes"/>
    <property type="match status" value="1"/>
</dbReference>
<evidence type="ECO:0000256" key="7">
    <source>
        <dbReference type="ARBA" id="ARBA00047326"/>
    </source>
</evidence>
<feature type="binding site" evidence="8">
    <location>
        <position position="80"/>
    </location>
    <ligand>
        <name>[4Fe-4S] cluster</name>
        <dbReference type="ChEBI" id="CHEBI:49883"/>
        <label>2</label>
        <note>4Fe-4S-S-AdoMet</note>
    </ligand>
</feature>
<dbReference type="PANTHER" id="PTHR10949:SF0">
    <property type="entry name" value="LIPOYL SYNTHASE, MITOCHONDRIAL"/>
    <property type="match status" value="1"/>
</dbReference>
<keyword evidence="8" id="KW-0963">Cytoplasm</keyword>
<dbReference type="PIRSF" id="PIRSF005963">
    <property type="entry name" value="Lipoyl_synth"/>
    <property type="match status" value="1"/>
</dbReference>
<dbReference type="Pfam" id="PF16881">
    <property type="entry name" value="LIAS_N"/>
    <property type="match status" value="1"/>
</dbReference>
<dbReference type="HAMAP" id="MF_00206">
    <property type="entry name" value="Lipoyl_synth"/>
    <property type="match status" value="1"/>
</dbReference>
<comment type="cofactor">
    <cofactor evidence="8">
        <name>[4Fe-4S] cluster</name>
        <dbReference type="ChEBI" id="CHEBI:49883"/>
    </cofactor>
    <text evidence="8">Binds 2 [4Fe-4S] clusters per subunit. One cluster is coordinated with 3 cysteines and an exchangeable S-adenosyl-L-methionine.</text>
</comment>
<feature type="binding site" evidence="8">
    <location>
        <position position="83"/>
    </location>
    <ligand>
        <name>[4Fe-4S] cluster</name>
        <dbReference type="ChEBI" id="CHEBI:49883"/>
        <label>2</label>
        <note>4Fe-4S-S-AdoMet</note>
    </ligand>
</feature>
<evidence type="ECO:0000256" key="8">
    <source>
        <dbReference type="HAMAP-Rule" id="MF_00206"/>
    </source>
</evidence>
<evidence type="ECO:0000259" key="9">
    <source>
        <dbReference type="PROSITE" id="PS51918"/>
    </source>
</evidence>
<comment type="catalytic activity">
    <reaction evidence="7 8">
        <text>[[Fe-S] cluster scaffold protein carrying a second [4Fe-4S](2+) cluster] + N(6)-octanoyl-L-lysyl-[protein] + 2 oxidized [2Fe-2S]-[ferredoxin] + 2 S-adenosyl-L-methionine + 4 H(+) = [[Fe-S] cluster scaffold protein] + N(6)-[(R)-dihydrolipoyl]-L-lysyl-[protein] + 4 Fe(3+) + 2 hydrogen sulfide + 2 5'-deoxyadenosine + 2 L-methionine + 2 reduced [2Fe-2S]-[ferredoxin]</text>
        <dbReference type="Rhea" id="RHEA:16585"/>
        <dbReference type="Rhea" id="RHEA-COMP:9928"/>
        <dbReference type="Rhea" id="RHEA-COMP:10000"/>
        <dbReference type="Rhea" id="RHEA-COMP:10001"/>
        <dbReference type="Rhea" id="RHEA-COMP:10475"/>
        <dbReference type="Rhea" id="RHEA-COMP:14568"/>
        <dbReference type="Rhea" id="RHEA-COMP:14569"/>
        <dbReference type="ChEBI" id="CHEBI:15378"/>
        <dbReference type="ChEBI" id="CHEBI:17319"/>
        <dbReference type="ChEBI" id="CHEBI:29034"/>
        <dbReference type="ChEBI" id="CHEBI:29919"/>
        <dbReference type="ChEBI" id="CHEBI:33722"/>
        <dbReference type="ChEBI" id="CHEBI:33737"/>
        <dbReference type="ChEBI" id="CHEBI:33738"/>
        <dbReference type="ChEBI" id="CHEBI:57844"/>
        <dbReference type="ChEBI" id="CHEBI:59789"/>
        <dbReference type="ChEBI" id="CHEBI:78809"/>
        <dbReference type="ChEBI" id="CHEBI:83100"/>
        <dbReference type="EC" id="2.8.1.8"/>
    </reaction>
</comment>
<dbReference type="GO" id="GO:0016992">
    <property type="term" value="F:lipoate synthase activity"/>
    <property type="evidence" value="ECO:0007669"/>
    <property type="project" value="UniProtKB-UniRule"/>
</dbReference>
<dbReference type="STRING" id="234267.Acid_1501"/>
<dbReference type="NCBIfam" id="TIGR00510">
    <property type="entry name" value="lipA"/>
    <property type="match status" value="1"/>
</dbReference>
<protein>
    <recommendedName>
        <fullName evidence="8">Lipoyl synthase</fullName>
        <ecNumber evidence="8">2.8.1.8</ecNumber>
    </recommendedName>
    <alternativeName>
        <fullName evidence="8">Lip-syn</fullName>
        <shortName evidence="8">LS</shortName>
    </alternativeName>
    <alternativeName>
        <fullName evidence="8">Lipoate synthase</fullName>
    </alternativeName>
    <alternativeName>
        <fullName evidence="8">Lipoic acid synthase</fullName>
    </alternativeName>
    <alternativeName>
        <fullName evidence="8">Sulfur insertion protein LipA</fullName>
    </alternativeName>
</protein>
<dbReference type="SMART" id="SM00729">
    <property type="entry name" value="Elp3"/>
    <property type="match status" value="1"/>
</dbReference>
<dbReference type="SFLD" id="SFLDS00029">
    <property type="entry name" value="Radical_SAM"/>
    <property type="match status" value="1"/>
</dbReference>
<evidence type="ECO:0000256" key="6">
    <source>
        <dbReference type="ARBA" id="ARBA00023014"/>
    </source>
</evidence>
<feature type="binding site" evidence="8">
    <location>
        <position position="61"/>
    </location>
    <ligand>
        <name>[4Fe-4S] cluster</name>
        <dbReference type="ChEBI" id="CHEBI:49883"/>
        <label>1</label>
    </ligand>
</feature>